<gene>
    <name evidence="2" type="ORF">SAMN05444280_12324</name>
</gene>
<protein>
    <submittedName>
        <fullName evidence="2">Outer membrane protein beta-barrel domain-containing protein</fullName>
    </submittedName>
</protein>
<dbReference type="OrthoDB" id="1068800at2"/>
<evidence type="ECO:0000313" key="2">
    <source>
        <dbReference type="EMBL" id="SHJ57589.1"/>
    </source>
</evidence>
<dbReference type="Pfam" id="PF13568">
    <property type="entry name" value="OMP_b-brl_2"/>
    <property type="match status" value="2"/>
</dbReference>
<dbReference type="Proteomes" id="UP000184050">
    <property type="component" value="Unassembled WGS sequence"/>
</dbReference>
<feature type="domain" description="Outer membrane protein beta-barrel" evidence="1">
    <location>
        <begin position="22"/>
        <end position="207"/>
    </location>
</feature>
<evidence type="ECO:0000313" key="3">
    <source>
        <dbReference type="Proteomes" id="UP000184050"/>
    </source>
</evidence>
<dbReference type="RefSeq" id="WP_073170779.1">
    <property type="nucleotide sequence ID" value="NZ_FQZE01000023.1"/>
</dbReference>
<dbReference type="AlphaFoldDB" id="A0A1M6KF97"/>
<sequence>MRFKFILWVFLLLTIFHKYSIAQELTFGPVNGINFSNIRGEMTYDTWSAKPGPVNGIFAKASLGNWLALRTGAEFTSFYYQEKWNYTNYYADPVPWDISYSSSSFMPGGCIIGPSSPAKWDYHFLRVPLMLEWKTPGKLSFGFGAGAHYSFLMNDEYTGKDKELHSEELREENSPPGTDWGWMLSASLNYALNSRWNIFLEGRTTYGKEVYRERIKGKNGSSELLFGVGFSPFSKPVKEQQGPAPGRRIEIMPHAGISFSKSADPDKKSDYAVFSGLNSGVSVKIRVDSSFSIISGTWIEPKGYRIEKPSQSRVYYNYTQNSEQTVNFRSDVSLGYLTIPLLGEVSFGNRFTTNIQFGLYYSLLQNAMAKGEETREYNYGNGYQKQREYFAQNVEGWFRNDDLGAITGLRFEYRILPKIKIYTALQAALGFIKLGDDSEDETSGPTPTQLKNFKNRTVTASFGLAIPVVQN</sequence>
<feature type="domain" description="Outer membrane protein beta-barrel" evidence="1">
    <location>
        <begin position="243"/>
        <end position="425"/>
    </location>
</feature>
<dbReference type="InterPro" id="IPR011250">
    <property type="entry name" value="OMP/PagP_B-barrel"/>
</dbReference>
<dbReference type="EMBL" id="FQZE01000023">
    <property type="protein sequence ID" value="SHJ57589.1"/>
    <property type="molecule type" value="Genomic_DNA"/>
</dbReference>
<evidence type="ECO:0000259" key="1">
    <source>
        <dbReference type="Pfam" id="PF13568"/>
    </source>
</evidence>
<dbReference type="STRING" id="1168035.SAMN05444280_12324"/>
<proteinExistence type="predicted"/>
<dbReference type="SUPFAM" id="SSF56925">
    <property type="entry name" value="OMPA-like"/>
    <property type="match status" value="1"/>
</dbReference>
<name>A0A1M6KF97_9BACT</name>
<keyword evidence="3" id="KW-1185">Reference proteome</keyword>
<organism evidence="2 3">
    <name type="scientific">Tangfeifania diversioriginum</name>
    <dbReference type="NCBI Taxonomy" id="1168035"/>
    <lineage>
        <taxon>Bacteria</taxon>
        <taxon>Pseudomonadati</taxon>
        <taxon>Bacteroidota</taxon>
        <taxon>Bacteroidia</taxon>
        <taxon>Marinilabiliales</taxon>
        <taxon>Prolixibacteraceae</taxon>
        <taxon>Tangfeifania</taxon>
    </lineage>
</organism>
<reference evidence="2 3" key="1">
    <citation type="submission" date="2016-11" db="EMBL/GenBank/DDBJ databases">
        <authorList>
            <person name="Jaros S."/>
            <person name="Januszkiewicz K."/>
            <person name="Wedrychowicz H."/>
        </authorList>
    </citation>
    <scope>NUCLEOTIDE SEQUENCE [LARGE SCALE GENOMIC DNA]</scope>
    <source>
        <strain evidence="2 3">DSM 27063</strain>
    </source>
</reference>
<dbReference type="InterPro" id="IPR025665">
    <property type="entry name" value="Beta-barrel_OMP_2"/>
</dbReference>
<accession>A0A1M6KF97</accession>